<dbReference type="InterPro" id="IPR006619">
    <property type="entry name" value="PGRP_domain_met/bac"/>
</dbReference>
<comment type="similarity">
    <text evidence="1">Belongs to the N-acetylmuramoyl-L-alanine amidase 2 family.</text>
</comment>
<dbReference type="SMART" id="SM00644">
    <property type="entry name" value="Ami_2"/>
    <property type="match status" value="1"/>
</dbReference>
<dbReference type="HOGENOM" id="CLU_079366_0_1_9"/>
<dbReference type="GO" id="GO:0008270">
    <property type="term" value="F:zinc ion binding"/>
    <property type="evidence" value="ECO:0007669"/>
    <property type="project" value="InterPro"/>
</dbReference>
<dbReference type="CDD" id="cd06583">
    <property type="entry name" value="PGRP"/>
    <property type="match status" value="1"/>
</dbReference>
<feature type="domain" description="N-acetylmuramoyl-L-alanine amidase" evidence="2">
    <location>
        <begin position="8"/>
        <end position="132"/>
    </location>
</feature>
<dbReference type="OrthoDB" id="529831at2"/>
<feature type="domain" description="Peptidoglycan recognition protein family" evidence="3">
    <location>
        <begin position="9"/>
        <end position="126"/>
    </location>
</feature>
<organism evidence="4 5">
    <name type="scientific">[Clostridium] hylemonae DSM 15053</name>
    <dbReference type="NCBI Taxonomy" id="553973"/>
    <lineage>
        <taxon>Bacteria</taxon>
        <taxon>Bacillati</taxon>
        <taxon>Bacillota</taxon>
        <taxon>Clostridia</taxon>
        <taxon>Lachnospirales</taxon>
        <taxon>Lachnospiraceae</taxon>
    </lineage>
</organism>
<dbReference type="eggNOG" id="COG3409">
    <property type="taxonomic scope" value="Bacteria"/>
</dbReference>
<dbReference type="InterPro" id="IPR015510">
    <property type="entry name" value="PGRP"/>
</dbReference>
<reference evidence="4" key="2">
    <citation type="submission" date="2013-06" db="EMBL/GenBank/DDBJ databases">
        <title>Draft genome sequence of Clostridium hylemonae (DSM 15053).</title>
        <authorList>
            <person name="Sudarsanam P."/>
            <person name="Ley R."/>
            <person name="Guruge J."/>
            <person name="Turnbaugh P.J."/>
            <person name="Mahowald M."/>
            <person name="Liep D."/>
            <person name="Gordon J."/>
        </authorList>
    </citation>
    <scope>NUCLEOTIDE SEQUENCE</scope>
    <source>
        <strain evidence="4">DSM 15053</strain>
    </source>
</reference>
<dbReference type="SUPFAM" id="SSF47090">
    <property type="entry name" value="PGBD-like"/>
    <property type="match status" value="1"/>
</dbReference>
<evidence type="ECO:0000313" key="4">
    <source>
        <dbReference type="EMBL" id="EEG72795.1"/>
    </source>
</evidence>
<gene>
    <name evidence="4" type="ORF">CLOHYLEM_07195</name>
</gene>
<proteinExistence type="inferred from homology"/>
<dbReference type="Gene3D" id="3.40.80.10">
    <property type="entry name" value="Peptidoglycan recognition protein-like"/>
    <property type="match status" value="1"/>
</dbReference>
<keyword evidence="5" id="KW-1185">Reference proteome</keyword>
<dbReference type="RefSeq" id="WP_006444552.1">
    <property type="nucleotide sequence ID" value="NZ_CP036524.1"/>
</dbReference>
<dbReference type="InterPro" id="IPR002477">
    <property type="entry name" value="Peptidoglycan-bd-like"/>
</dbReference>
<dbReference type="GO" id="GO:0008745">
    <property type="term" value="F:N-acetylmuramoyl-L-alanine amidase activity"/>
    <property type="evidence" value="ECO:0007669"/>
    <property type="project" value="InterPro"/>
</dbReference>
<name>C0C527_9FIRM</name>
<dbReference type="PANTHER" id="PTHR11022">
    <property type="entry name" value="PEPTIDOGLYCAN RECOGNITION PROTEIN"/>
    <property type="match status" value="1"/>
</dbReference>
<dbReference type="InterPro" id="IPR036366">
    <property type="entry name" value="PGBDSf"/>
</dbReference>
<dbReference type="PANTHER" id="PTHR11022:SF41">
    <property type="entry name" value="PEPTIDOGLYCAN-RECOGNITION PROTEIN LC-RELATED"/>
    <property type="match status" value="1"/>
</dbReference>
<dbReference type="EMBL" id="ABYI02000036">
    <property type="protein sequence ID" value="EEG72795.1"/>
    <property type="molecule type" value="Genomic_DNA"/>
</dbReference>
<dbReference type="Pfam" id="PF01471">
    <property type="entry name" value="PG_binding_1"/>
    <property type="match status" value="1"/>
</dbReference>
<dbReference type="InterPro" id="IPR036505">
    <property type="entry name" value="Amidase/PGRP_sf"/>
</dbReference>
<evidence type="ECO:0000256" key="1">
    <source>
        <dbReference type="ARBA" id="ARBA00007553"/>
    </source>
</evidence>
<comment type="caution">
    <text evidence="4">The sequence shown here is derived from an EMBL/GenBank/DDBJ whole genome shotgun (WGS) entry which is preliminary data.</text>
</comment>
<evidence type="ECO:0000259" key="2">
    <source>
        <dbReference type="SMART" id="SM00644"/>
    </source>
</evidence>
<dbReference type="InterPro" id="IPR036365">
    <property type="entry name" value="PGBD-like_sf"/>
</dbReference>
<dbReference type="AlphaFoldDB" id="C0C527"/>
<reference evidence="4" key="1">
    <citation type="submission" date="2009-02" db="EMBL/GenBank/DDBJ databases">
        <authorList>
            <person name="Fulton L."/>
            <person name="Clifton S."/>
            <person name="Fulton B."/>
            <person name="Xu J."/>
            <person name="Minx P."/>
            <person name="Pepin K.H."/>
            <person name="Johnson M."/>
            <person name="Bhonagiri V."/>
            <person name="Nash W.E."/>
            <person name="Mardis E.R."/>
            <person name="Wilson R.K."/>
        </authorList>
    </citation>
    <scope>NUCLEOTIDE SEQUENCE [LARGE SCALE GENOMIC DNA]</scope>
    <source>
        <strain evidence="4">DSM 15053</strain>
    </source>
</reference>
<dbReference type="STRING" id="553973.CLOHYLEM_07195"/>
<protein>
    <submittedName>
        <fullName evidence="4">N-acetylmuramoyl-L-alanine amidase</fullName>
    </submittedName>
</protein>
<dbReference type="Gene3D" id="1.10.101.10">
    <property type="entry name" value="PGBD-like superfamily/PGBD"/>
    <property type="match status" value="1"/>
</dbReference>
<dbReference type="Proteomes" id="UP000004893">
    <property type="component" value="Unassembled WGS sequence"/>
</dbReference>
<dbReference type="Pfam" id="PF01510">
    <property type="entry name" value="Amidase_2"/>
    <property type="match status" value="1"/>
</dbReference>
<sequence>MNIKETNLSFGSMSRRSATKLIILHHAEASNCTVQDIHRWHKNNGWAGIGYHFLVRKDGSIYRGRPEWAVGAHASGSNSDSIGICFEGAYMTETMPAAQKAAGKELVAELKKKYGISKVQAHRDVCATSCPGTKFPFSDIAGAAGSAATTTPTPAKPTEKGDAWVSRLQAECNAQGFSYQTVDGLTGPNTLAGCPQLGRTSRGNITALLQERLNALGYNCGVVDGINGTKTQAAIKAYQRAHGLVADGIVGVKTWSNLLGLS</sequence>
<evidence type="ECO:0000259" key="3">
    <source>
        <dbReference type="SMART" id="SM00701"/>
    </source>
</evidence>
<dbReference type="GO" id="GO:0009253">
    <property type="term" value="P:peptidoglycan catabolic process"/>
    <property type="evidence" value="ECO:0007669"/>
    <property type="project" value="InterPro"/>
</dbReference>
<evidence type="ECO:0000313" key="5">
    <source>
        <dbReference type="Proteomes" id="UP000004893"/>
    </source>
</evidence>
<accession>C0C527</accession>
<dbReference type="SMART" id="SM00701">
    <property type="entry name" value="PGRP"/>
    <property type="match status" value="1"/>
</dbReference>
<dbReference type="InterPro" id="IPR002502">
    <property type="entry name" value="Amidase_domain"/>
</dbReference>
<dbReference type="SUPFAM" id="SSF55846">
    <property type="entry name" value="N-acetylmuramoyl-L-alanine amidase-like"/>
    <property type="match status" value="1"/>
</dbReference>